<dbReference type="Pfam" id="PF05362">
    <property type="entry name" value="Lon_C"/>
    <property type="match status" value="1"/>
</dbReference>
<reference evidence="4 5" key="1">
    <citation type="submission" date="2020-08" db="EMBL/GenBank/DDBJ databases">
        <title>Genomic Encyclopedia of Type Strains, Phase III (KMG-III): the genomes of soil and plant-associated and newly described type strains.</title>
        <authorList>
            <person name="Whitman W."/>
        </authorList>
    </citation>
    <scope>NUCLEOTIDE SEQUENCE [LARGE SCALE GENOMIC DNA]</scope>
    <source>
        <strain evidence="4 5">CECT 8571</strain>
    </source>
</reference>
<evidence type="ECO:0000259" key="3">
    <source>
        <dbReference type="PROSITE" id="PS51786"/>
    </source>
</evidence>
<comment type="similarity">
    <text evidence="2">Belongs to the peptidase S16 family.</text>
</comment>
<dbReference type="Pfam" id="PF13654">
    <property type="entry name" value="AAA_32"/>
    <property type="match status" value="1"/>
</dbReference>
<name>A0A839UT92_9GAMM</name>
<dbReference type="EMBL" id="JACHXZ010000002">
    <property type="protein sequence ID" value="MBB3168728.1"/>
    <property type="molecule type" value="Genomic_DNA"/>
</dbReference>
<evidence type="ECO:0000256" key="1">
    <source>
        <dbReference type="ARBA" id="ARBA00022670"/>
    </source>
</evidence>
<dbReference type="SUPFAM" id="SSF54211">
    <property type="entry name" value="Ribosomal protein S5 domain 2-like"/>
    <property type="match status" value="1"/>
</dbReference>
<dbReference type="GO" id="GO:0006508">
    <property type="term" value="P:proteolysis"/>
    <property type="evidence" value="ECO:0007669"/>
    <property type="project" value="UniProtKB-KW"/>
</dbReference>
<feature type="active site" evidence="2">
    <location>
        <position position="656"/>
    </location>
</feature>
<keyword evidence="1 2" id="KW-0645">Protease</keyword>
<dbReference type="InterPro" id="IPR008269">
    <property type="entry name" value="Lon_proteolytic"/>
</dbReference>
<feature type="active site" evidence="2">
    <location>
        <position position="699"/>
    </location>
</feature>
<dbReference type="InterPro" id="IPR027065">
    <property type="entry name" value="Lon_Prtase"/>
</dbReference>
<dbReference type="PRINTS" id="PR00830">
    <property type="entry name" value="ENDOLAPTASE"/>
</dbReference>
<keyword evidence="2" id="KW-0378">Hydrolase</keyword>
<accession>A0A839UT92</accession>
<dbReference type="InterPro" id="IPR046844">
    <property type="entry name" value="Lon-like_helical"/>
</dbReference>
<dbReference type="Gene3D" id="3.30.230.10">
    <property type="match status" value="1"/>
</dbReference>
<protein>
    <recommendedName>
        <fullName evidence="2">endopeptidase La</fullName>
        <ecNumber evidence="2">3.4.21.53</ecNumber>
    </recommendedName>
</protein>
<dbReference type="AlphaFoldDB" id="A0A839UT92"/>
<dbReference type="InterPro" id="IPR020568">
    <property type="entry name" value="Ribosomal_Su5_D2-typ_SF"/>
</dbReference>
<dbReference type="InterPro" id="IPR014721">
    <property type="entry name" value="Ribsml_uS5_D2-typ_fold_subgr"/>
</dbReference>
<evidence type="ECO:0000256" key="2">
    <source>
        <dbReference type="PROSITE-ProRule" id="PRU01122"/>
    </source>
</evidence>
<dbReference type="Gene3D" id="3.40.50.300">
    <property type="entry name" value="P-loop containing nucleotide triphosphate hydrolases"/>
    <property type="match status" value="2"/>
</dbReference>
<dbReference type="RefSeq" id="WP_183910183.1">
    <property type="nucleotide sequence ID" value="NZ_JACHXZ010000002.1"/>
</dbReference>
<evidence type="ECO:0000313" key="4">
    <source>
        <dbReference type="EMBL" id="MBB3168728.1"/>
    </source>
</evidence>
<dbReference type="InterPro" id="IPR046843">
    <property type="entry name" value="LonB_AAA-LID"/>
</dbReference>
<dbReference type="InterPro" id="IPR027417">
    <property type="entry name" value="P-loop_NTPase"/>
</dbReference>
<proteinExistence type="inferred from homology"/>
<comment type="caution">
    <text evidence="4">The sequence shown here is derived from an EMBL/GenBank/DDBJ whole genome shotgun (WGS) entry which is preliminary data.</text>
</comment>
<dbReference type="Pfam" id="PF20436">
    <property type="entry name" value="LonB_AAA-LID"/>
    <property type="match status" value="1"/>
</dbReference>
<dbReference type="PANTHER" id="PTHR10046">
    <property type="entry name" value="ATP DEPENDENT LON PROTEASE FAMILY MEMBER"/>
    <property type="match status" value="1"/>
</dbReference>
<dbReference type="GO" id="GO:0004252">
    <property type="term" value="F:serine-type endopeptidase activity"/>
    <property type="evidence" value="ECO:0007669"/>
    <property type="project" value="UniProtKB-UniRule"/>
</dbReference>
<feature type="domain" description="Lon proteolytic" evidence="3">
    <location>
        <begin position="566"/>
        <end position="761"/>
    </location>
</feature>
<dbReference type="Proteomes" id="UP000559987">
    <property type="component" value="Unassembled WGS sequence"/>
</dbReference>
<dbReference type="Pfam" id="PF20437">
    <property type="entry name" value="LonC_helical"/>
    <property type="match status" value="1"/>
</dbReference>
<dbReference type="Gene3D" id="1.10.8.60">
    <property type="match status" value="1"/>
</dbReference>
<dbReference type="SUPFAM" id="SSF52540">
    <property type="entry name" value="P-loop containing nucleoside triphosphate hydrolases"/>
    <property type="match status" value="1"/>
</dbReference>
<dbReference type="PROSITE" id="PS51786">
    <property type="entry name" value="LON_PROTEOLYTIC"/>
    <property type="match status" value="1"/>
</dbReference>
<evidence type="ECO:0000313" key="5">
    <source>
        <dbReference type="Proteomes" id="UP000559987"/>
    </source>
</evidence>
<dbReference type="InterPro" id="IPR041699">
    <property type="entry name" value="AAA_32"/>
</dbReference>
<dbReference type="EC" id="3.4.21.53" evidence="2"/>
<keyword evidence="5" id="KW-1185">Reference proteome</keyword>
<dbReference type="GO" id="GO:0030163">
    <property type="term" value="P:protein catabolic process"/>
    <property type="evidence" value="ECO:0007669"/>
    <property type="project" value="InterPro"/>
</dbReference>
<dbReference type="GO" id="GO:0005524">
    <property type="term" value="F:ATP binding"/>
    <property type="evidence" value="ECO:0007669"/>
    <property type="project" value="InterPro"/>
</dbReference>
<sequence length="795" mass="87548">MPSAKQICTLSSAQLSVAVDPAQCAAQPQADAPVDLRVIGHERARAALEFGLSMAIPGFNIFAVGDTGTGRRTLISQALSAHAASLPAGAEWCYINNFDNPHAPQALWLNPGDGKALLSRINRFIDELLVLFPEVFENPAYQRKKKQIDRKFSQRYEEAIAAVEQEALANSVGLYEEDGSVTFAPLIDGQAVDDAQFAALSESDRNHFYQLLASLEERLSERLLELPVWKREAVGQLRKLKYDTIEQVVRPLLKDLGREYASHLGVQKYLREVKEHIADTLLDIIANEDEENPDDRIFRHQLERKFLPNLLEARDPTQGAPVVFEQNPTFQNLFGVVDYNMAQGVLKTNYRMIRAGAFHRANGGFLLLDAEKLLNQPAVWQQFKLVLKTQQIQIEPPYGELGSTGAYQLQPEKIPLAVKVVLLGSPEVYYTLQQLDEEFAELFRVLADFDRHLLPTDDNLFAFSALVRERGRRLAYPSISDEAVALLARMAMRNAEHQRKLSANIQQWNELLDEAHYIWRTAGSEGDITASHVAKAREQKQYRTGRISEAMLEDIKERQVLISTEGRAVGAINGLTVYSVGDNSFGNPARITATVYAGKQGVTDIEREAELGRAIHSKGVMLLTGYLGHTYGQHFQLSISANIAIEQSYGQVDGDSASLAEVCALISAVTGIPIDQSLAVTGSINQHGQVQSIGGANEKIEGFFRLCRDRGLTGQQGVIIPKTNQMNLMLDDDVLAAVAAGQFAVYAVETIDQALELLLDTEAGEPDGNGGYPPASVHGKAMARLKALSALAHAN</sequence>
<comment type="catalytic activity">
    <reaction evidence="2">
        <text>Hydrolysis of proteins in presence of ATP.</text>
        <dbReference type="EC" id="3.4.21.53"/>
    </reaction>
</comment>
<gene>
    <name evidence="4" type="ORF">FHS30_001912</name>
</gene>
<dbReference type="GO" id="GO:0004176">
    <property type="term" value="F:ATP-dependent peptidase activity"/>
    <property type="evidence" value="ECO:0007669"/>
    <property type="project" value="UniProtKB-UniRule"/>
</dbReference>
<keyword evidence="2" id="KW-0720">Serine protease</keyword>
<organism evidence="4 5">
    <name type="scientific">Simiduia aestuariiviva</name>
    <dbReference type="NCBI Taxonomy" id="1510459"/>
    <lineage>
        <taxon>Bacteria</taxon>
        <taxon>Pseudomonadati</taxon>
        <taxon>Pseudomonadota</taxon>
        <taxon>Gammaproteobacteria</taxon>
        <taxon>Cellvibrionales</taxon>
        <taxon>Cellvibrionaceae</taxon>
        <taxon>Simiduia</taxon>
    </lineage>
</organism>